<organism evidence="2 3">
    <name type="scientific">Rhipicephalus sanguineus</name>
    <name type="common">Brown dog tick</name>
    <name type="synonym">Ixodes sanguineus</name>
    <dbReference type="NCBI Taxonomy" id="34632"/>
    <lineage>
        <taxon>Eukaryota</taxon>
        <taxon>Metazoa</taxon>
        <taxon>Ecdysozoa</taxon>
        <taxon>Arthropoda</taxon>
        <taxon>Chelicerata</taxon>
        <taxon>Arachnida</taxon>
        <taxon>Acari</taxon>
        <taxon>Parasitiformes</taxon>
        <taxon>Ixodida</taxon>
        <taxon>Ixodoidea</taxon>
        <taxon>Ixodidae</taxon>
        <taxon>Rhipicephalinae</taxon>
        <taxon>Rhipicephalus</taxon>
        <taxon>Rhipicephalus</taxon>
    </lineage>
</organism>
<dbReference type="EMBL" id="JABSTV010001252">
    <property type="protein sequence ID" value="KAH7946528.1"/>
    <property type="molecule type" value="Genomic_DNA"/>
</dbReference>
<feature type="compositionally biased region" description="Low complexity" evidence="1">
    <location>
        <begin position="320"/>
        <end position="330"/>
    </location>
</feature>
<feature type="region of interest" description="Disordered" evidence="1">
    <location>
        <begin position="386"/>
        <end position="408"/>
    </location>
</feature>
<name>A0A9D4ST31_RHISA</name>
<dbReference type="AlphaFoldDB" id="A0A9D4ST31"/>
<sequence length="496" mass="52488">MRRSGNKIAAVGVSAAKGSTKAGVEGDARASRSAFDTRKGIVKAGRMPPLPKDFSKIVIRPPEGLEISRIGAGAVADAIVLAAGVDEEEAMQDIICPNLQQNIIVASTPDQDRASKYFKVKNIDIDGKVFEVSAYATAPHDTCKGVIRGIPISDTQDILNRKIVNANNPLALHAKRIKDTGTIITAFEGHKAPSGDPKSTPFAKRPAAMHPRLGPPGPPFHPPYPRAWFIWVNGIHALNGVKAQPLMHAVLLNALPVELCHLAAASSSSPRPYDDLCAAVPACCGETYRLLPGSRACIPAPNHHDEVIPSYEGQSRVPATHTSSPTSTVHHNAKTSDSTTATLPHALESGNVIVSPAIRHPITLISPSTMSHEHDLQSTSTLCASCKQRPSSSSKSSAAEVPAHDQLRTNFRDAATMTETTEDYVPGSSMAESVYSVPAALADNHQTAPTSTGAPTGAPAKPTPAQFRDVHYLVLLTRPVNQQECNLNAGTLEATA</sequence>
<accession>A0A9D4ST31</accession>
<evidence type="ECO:0000313" key="3">
    <source>
        <dbReference type="Proteomes" id="UP000821837"/>
    </source>
</evidence>
<comment type="caution">
    <text evidence="2">The sequence shown here is derived from an EMBL/GenBank/DDBJ whole genome shotgun (WGS) entry which is preliminary data.</text>
</comment>
<feature type="region of interest" description="Disordered" evidence="1">
    <location>
        <begin position="313"/>
        <end position="338"/>
    </location>
</feature>
<evidence type="ECO:0000256" key="1">
    <source>
        <dbReference type="SAM" id="MobiDB-lite"/>
    </source>
</evidence>
<proteinExistence type="predicted"/>
<protein>
    <submittedName>
        <fullName evidence="2">Uncharacterized protein</fullName>
    </submittedName>
</protein>
<feature type="region of interest" description="Disordered" evidence="1">
    <location>
        <begin position="445"/>
        <end position="464"/>
    </location>
</feature>
<reference evidence="2" key="2">
    <citation type="submission" date="2021-09" db="EMBL/GenBank/DDBJ databases">
        <authorList>
            <person name="Jia N."/>
            <person name="Wang J."/>
            <person name="Shi W."/>
            <person name="Du L."/>
            <person name="Sun Y."/>
            <person name="Zhan W."/>
            <person name="Jiang J."/>
            <person name="Wang Q."/>
            <person name="Zhang B."/>
            <person name="Ji P."/>
            <person name="Sakyi L.B."/>
            <person name="Cui X."/>
            <person name="Yuan T."/>
            <person name="Jiang B."/>
            <person name="Yang W."/>
            <person name="Lam T.T.-Y."/>
            <person name="Chang Q."/>
            <person name="Ding S."/>
            <person name="Wang X."/>
            <person name="Zhu J."/>
            <person name="Ruan X."/>
            <person name="Zhao L."/>
            <person name="Wei J."/>
            <person name="Que T."/>
            <person name="Du C."/>
            <person name="Cheng J."/>
            <person name="Dai P."/>
            <person name="Han X."/>
            <person name="Huang E."/>
            <person name="Gao Y."/>
            <person name="Liu J."/>
            <person name="Shao H."/>
            <person name="Ye R."/>
            <person name="Li L."/>
            <person name="Wei W."/>
            <person name="Wang X."/>
            <person name="Wang C."/>
            <person name="Huo Q."/>
            <person name="Li W."/>
            <person name="Guo W."/>
            <person name="Chen H."/>
            <person name="Chen S."/>
            <person name="Zhou L."/>
            <person name="Zhou L."/>
            <person name="Ni X."/>
            <person name="Tian J."/>
            <person name="Zhou Y."/>
            <person name="Sheng Y."/>
            <person name="Liu T."/>
            <person name="Pan Y."/>
            <person name="Xia L."/>
            <person name="Li J."/>
            <person name="Zhao F."/>
            <person name="Cao W."/>
        </authorList>
    </citation>
    <scope>NUCLEOTIDE SEQUENCE</scope>
    <source>
        <strain evidence="2">Rsan-2018</strain>
        <tissue evidence="2">Larvae</tissue>
    </source>
</reference>
<evidence type="ECO:0000313" key="2">
    <source>
        <dbReference type="EMBL" id="KAH7946528.1"/>
    </source>
</evidence>
<feature type="compositionally biased region" description="Low complexity" evidence="1">
    <location>
        <begin position="447"/>
        <end position="464"/>
    </location>
</feature>
<reference evidence="2" key="1">
    <citation type="journal article" date="2020" name="Cell">
        <title>Large-Scale Comparative Analyses of Tick Genomes Elucidate Their Genetic Diversity and Vector Capacities.</title>
        <authorList>
            <consortium name="Tick Genome and Microbiome Consortium (TIGMIC)"/>
            <person name="Jia N."/>
            <person name="Wang J."/>
            <person name="Shi W."/>
            <person name="Du L."/>
            <person name="Sun Y."/>
            <person name="Zhan W."/>
            <person name="Jiang J.F."/>
            <person name="Wang Q."/>
            <person name="Zhang B."/>
            <person name="Ji P."/>
            <person name="Bell-Sakyi L."/>
            <person name="Cui X.M."/>
            <person name="Yuan T.T."/>
            <person name="Jiang B.G."/>
            <person name="Yang W.F."/>
            <person name="Lam T.T."/>
            <person name="Chang Q.C."/>
            <person name="Ding S.J."/>
            <person name="Wang X.J."/>
            <person name="Zhu J.G."/>
            <person name="Ruan X.D."/>
            <person name="Zhao L."/>
            <person name="Wei J.T."/>
            <person name="Ye R.Z."/>
            <person name="Que T.C."/>
            <person name="Du C.H."/>
            <person name="Zhou Y.H."/>
            <person name="Cheng J.X."/>
            <person name="Dai P.F."/>
            <person name="Guo W.B."/>
            <person name="Han X.H."/>
            <person name="Huang E.J."/>
            <person name="Li L.F."/>
            <person name="Wei W."/>
            <person name="Gao Y.C."/>
            <person name="Liu J.Z."/>
            <person name="Shao H.Z."/>
            <person name="Wang X."/>
            <person name="Wang C.C."/>
            <person name="Yang T.C."/>
            <person name="Huo Q.B."/>
            <person name="Li W."/>
            <person name="Chen H.Y."/>
            <person name="Chen S.E."/>
            <person name="Zhou L.G."/>
            <person name="Ni X.B."/>
            <person name="Tian J.H."/>
            <person name="Sheng Y."/>
            <person name="Liu T."/>
            <person name="Pan Y.S."/>
            <person name="Xia L.Y."/>
            <person name="Li J."/>
            <person name="Zhao F."/>
            <person name="Cao W.C."/>
        </authorList>
    </citation>
    <scope>NUCLEOTIDE SEQUENCE</scope>
    <source>
        <strain evidence="2">Rsan-2018</strain>
    </source>
</reference>
<gene>
    <name evidence="2" type="ORF">HPB52_000644</name>
</gene>
<dbReference type="Proteomes" id="UP000821837">
    <property type="component" value="Chromosome 6"/>
</dbReference>
<keyword evidence="3" id="KW-1185">Reference proteome</keyword>